<dbReference type="STRING" id="208439.AJAP_08275"/>
<dbReference type="SUPFAM" id="SSF51679">
    <property type="entry name" value="Bacterial luciferase-like"/>
    <property type="match status" value="1"/>
</dbReference>
<sequence length="309" mass="33835">MLAGETVMDLIEETRERLGPVGVWLPVGMFTPTPDEERRAIRRLEELGYRTVWGGEGPGNRELFAYSAITLAATERVVVGTGIANIWSRPAYTAHSGGRTLAQAFPGRFVLGVGIGHSYQAAKAGSDYRPLDQTRDYLTAMAAAAEEFPSPVPFPRVLAAVGPKMLELARELTDGAHPFAQPFEHTPYSREILGRDKLLIPTHSVLLGDREQARKSVARDIGLMKQYGIPHYFKGWKRLGYTDADIDDVSDRLVDGLTAWGDEERIAGRLKELVDAGADTVLVNPVGDDLTSIVDQLERLAPALTAVTR</sequence>
<dbReference type="PANTHER" id="PTHR43244">
    <property type="match status" value="1"/>
</dbReference>
<dbReference type="Gene3D" id="3.20.20.30">
    <property type="entry name" value="Luciferase-like domain"/>
    <property type="match status" value="1"/>
</dbReference>
<dbReference type="GO" id="GO:0016705">
    <property type="term" value="F:oxidoreductase activity, acting on paired donors, with incorporation or reduction of molecular oxygen"/>
    <property type="evidence" value="ECO:0007669"/>
    <property type="project" value="InterPro"/>
</dbReference>
<gene>
    <name evidence="3" type="ORF">AJAP_08275</name>
</gene>
<dbReference type="Pfam" id="PF00296">
    <property type="entry name" value="Bac_luciferase"/>
    <property type="match status" value="1"/>
</dbReference>
<dbReference type="InterPro" id="IPR011251">
    <property type="entry name" value="Luciferase-like_dom"/>
</dbReference>
<dbReference type="InterPro" id="IPR050564">
    <property type="entry name" value="F420-G6PD/mer"/>
</dbReference>
<evidence type="ECO:0000313" key="3">
    <source>
        <dbReference type="EMBL" id="AIG74562.1"/>
    </source>
</evidence>
<dbReference type="EMBL" id="CP008953">
    <property type="protein sequence ID" value="AIG74562.1"/>
    <property type="molecule type" value="Genomic_DNA"/>
</dbReference>
<protein>
    <recommendedName>
        <fullName evidence="2">Luciferase-like domain-containing protein</fullName>
    </recommendedName>
</protein>
<dbReference type="PANTHER" id="PTHR43244:SF1">
    <property type="entry name" value="5,10-METHYLENETETRAHYDROMETHANOPTERIN REDUCTASE"/>
    <property type="match status" value="1"/>
</dbReference>
<accession>A0A075UK69</accession>
<keyword evidence="4" id="KW-1185">Reference proteome</keyword>
<dbReference type="NCBIfam" id="TIGR03620">
    <property type="entry name" value="F420_MSMEG_4141"/>
    <property type="match status" value="1"/>
</dbReference>
<keyword evidence="1" id="KW-0560">Oxidoreductase</keyword>
<dbReference type="eggNOG" id="COG2141">
    <property type="taxonomic scope" value="Bacteria"/>
</dbReference>
<proteinExistence type="predicted"/>
<dbReference type="AlphaFoldDB" id="A0A075UK69"/>
<dbReference type="Proteomes" id="UP000028492">
    <property type="component" value="Chromosome"/>
</dbReference>
<feature type="domain" description="Luciferase-like" evidence="2">
    <location>
        <begin position="32"/>
        <end position="279"/>
    </location>
</feature>
<evidence type="ECO:0000313" key="4">
    <source>
        <dbReference type="Proteomes" id="UP000028492"/>
    </source>
</evidence>
<reference evidence="3 4" key="1">
    <citation type="journal article" date="2014" name="J. Biotechnol.">
        <title>Complete genome sequence of the actinobacterium Amycolatopsis japonica MG417-CF17(T) (=DSM 44213T) producing (S,S)-N,N'-ethylenediaminedisuccinic acid.</title>
        <authorList>
            <person name="Stegmann E."/>
            <person name="Albersmeier A."/>
            <person name="Spohn M."/>
            <person name="Gert H."/>
            <person name="Weber T."/>
            <person name="Wohlleben W."/>
            <person name="Kalinowski J."/>
            <person name="Ruckert C."/>
        </authorList>
    </citation>
    <scope>NUCLEOTIDE SEQUENCE [LARGE SCALE GENOMIC DNA]</scope>
    <source>
        <strain evidence="4">MG417-CF17 (DSM 44213)</strain>
    </source>
</reference>
<evidence type="ECO:0000256" key="1">
    <source>
        <dbReference type="ARBA" id="ARBA00023002"/>
    </source>
</evidence>
<name>A0A075UK69_9PSEU</name>
<evidence type="ECO:0000259" key="2">
    <source>
        <dbReference type="Pfam" id="PF00296"/>
    </source>
</evidence>
<dbReference type="InterPro" id="IPR019922">
    <property type="entry name" value="Lucif-like_OxRdatse_MSMEG_4141"/>
</dbReference>
<dbReference type="KEGG" id="aja:AJAP_08275"/>
<dbReference type="InterPro" id="IPR036661">
    <property type="entry name" value="Luciferase-like_sf"/>
</dbReference>
<dbReference type="HOGENOM" id="CLU_079072_0_0_11"/>
<organism evidence="3 4">
    <name type="scientific">Amycolatopsis japonica</name>
    <dbReference type="NCBI Taxonomy" id="208439"/>
    <lineage>
        <taxon>Bacteria</taxon>
        <taxon>Bacillati</taxon>
        <taxon>Actinomycetota</taxon>
        <taxon>Actinomycetes</taxon>
        <taxon>Pseudonocardiales</taxon>
        <taxon>Pseudonocardiaceae</taxon>
        <taxon>Amycolatopsis</taxon>
        <taxon>Amycolatopsis japonica group</taxon>
    </lineage>
</organism>